<feature type="compositionally biased region" description="Polar residues" evidence="12">
    <location>
        <begin position="170"/>
        <end position="194"/>
    </location>
</feature>
<evidence type="ECO:0000313" key="15">
    <source>
        <dbReference type="Proteomes" id="UP000015104"/>
    </source>
</evidence>
<feature type="DNA-binding region" description="Homeobox" evidence="9">
    <location>
        <begin position="81"/>
        <end position="140"/>
    </location>
</feature>
<dbReference type="HOGENOM" id="CLU_1091190_0_0_1"/>
<keyword evidence="15" id="KW-1185">Reference proteome</keyword>
<evidence type="ECO:0000256" key="12">
    <source>
        <dbReference type="SAM" id="MobiDB-lite"/>
    </source>
</evidence>
<keyword evidence="7" id="KW-0804">Transcription</keyword>
<evidence type="ECO:0000256" key="1">
    <source>
        <dbReference type="ARBA" id="ARBA00004123"/>
    </source>
</evidence>
<dbReference type="Pfam" id="PF00046">
    <property type="entry name" value="Homeodomain"/>
    <property type="match status" value="1"/>
</dbReference>
<organism evidence="14 15">
    <name type="scientific">Tetranychus urticae</name>
    <name type="common">Two-spotted spider mite</name>
    <dbReference type="NCBI Taxonomy" id="32264"/>
    <lineage>
        <taxon>Eukaryota</taxon>
        <taxon>Metazoa</taxon>
        <taxon>Ecdysozoa</taxon>
        <taxon>Arthropoda</taxon>
        <taxon>Chelicerata</taxon>
        <taxon>Arachnida</taxon>
        <taxon>Acari</taxon>
        <taxon>Acariformes</taxon>
        <taxon>Trombidiformes</taxon>
        <taxon>Prostigmata</taxon>
        <taxon>Eleutherengona</taxon>
        <taxon>Raphignathae</taxon>
        <taxon>Tetranychoidea</taxon>
        <taxon>Tetranychidae</taxon>
        <taxon>Tetranychus</taxon>
    </lineage>
</organism>
<dbReference type="CDD" id="cd00086">
    <property type="entry name" value="homeodomain"/>
    <property type="match status" value="1"/>
</dbReference>
<dbReference type="PRINTS" id="PR00024">
    <property type="entry name" value="HOMEOBOX"/>
</dbReference>
<keyword evidence="5 9" id="KW-0371">Homeobox</keyword>
<comment type="subcellular location">
    <subcellularLocation>
        <location evidence="1 9 10">Nucleus</location>
    </subcellularLocation>
</comment>
<evidence type="ECO:0000256" key="9">
    <source>
        <dbReference type="PROSITE-ProRule" id="PRU00108"/>
    </source>
</evidence>
<keyword evidence="6" id="KW-0010">Activator</keyword>
<evidence type="ECO:0000256" key="3">
    <source>
        <dbReference type="ARBA" id="ARBA00023015"/>
    </source>
</evidence>
<evidence type="ECO:0000313" key="14">
    <source>
        <dbReference type="EnsemblMetazoa" id="tetur13g00230.1"/>
    </source>
</evidence>
<keyword evidence="4 9" id="KW-0238">DNA-binding</keyword>
<dbReference type="InterPro" id="IPR009057">
    <property type="entry name" value="Homeodomain-like_sf"/>
</dbReference>
<feature type="domain" description="Homeobox" evidence="13">
    <location>
        <begin position="79"/>
        <end position="139"/>
    </location>
</feature>
<evidence type="ECO:0000259" key="13">
    <source>
        <dbReference type="PROSITE" id="PS50071"/>
    </source>
</evidence>
<accession>T1KJK0</accession>
<dbReference type="Proteomes" id="UP000015104">
    <property type="component" value="Unassembled WGS sequence"/>
</dbReference>
<evidence type="ECO:0000256" key="6">
    <source>
        <dbReference type="ARBA" id="ARBA00023159"/>
    </source>
</evidence>
<keyword evidence="8 9" id="KW-0539">Nucleus</keyword>
<dbReference type="eggNOG" id="KOG0489">
    <property type="taxonomic scope" value="Eukaryota"/>
</dbReference>
<dbReference type="SMART" id="SM00389">
    <property type="entry name" value="HOX"/>
    <property type="match status" value="1"/>
</dbReference>
<dbReference type="PANTHER" id="PTHR24328">
    <property type="entry name" value="HOMEOBOX PROTEIN MOX"/>
    <property type="match status" value="1"/>
</dbReference>
<dbReference type="PROSITE" id="PS50071">
    <property type="entry name" value="HOMEOBOX_2"/>
    <property type="match status" value="1"/>
</dbReference>
<evidence type="ECO:0000256" key="7">
    <source>
        <dbReference type="ARBA" id="ARBA00023163"/>
    </source>
</evidence>
<dbReference type="PANTHER" id="PTHR24328:SF7">
    <property type="entry name" value="BUTTONLESS"/>
    <property type="match status" value="1"/>
</dbReference>
<evidence type="ECO:0000256" key="5">
    <source>
        <dbReference type="ARBA" id="ARBA00023155"/>
    </source>
</evidence>
<evidence type="ECO:0000256" key="10">
    <source>
        <dbReference type="RuleBase" id="RU000682"/>
    </source>
</evidence>
<keyword evidence="2" id="KW-0217">Developmental protein</keyword>
<dbReference type="EnsemblMetazoa" id="tetur13g00230.1">
    <property type="protein sequence ID" value="tetur13g00230.1"/>
    <property type="gene ID" value="tetur13g00230"/>
</dbReference>
<dbReference type="InterPro" id="IPR001356">
    <property type="entry name" value="HD"/>
</dbReference>
<evidence type="ECO:0000256" key="8">
    <source>
        <dbReference type="ARBA" id="ARBA00023242"/>
    </source>
</evidence>
<feature type="coiled-coil region" evidence="11">
    <location>
        <begin position="131"/>
        <end position="158"/>
    </location>
</feature>
<evidence type="ECO:0000256" key="11">
    <source>
        <dbReference type="SAM" id="Coils"/>
    </source>
</evidence>
<reference evidence="14" key="2">
    <citation type="submission" date="2015-06" db="UniProtKB">
        <authorList>
            <consortium name="EnsemblMetazoa"/>
        </authorList>
    </citation>
    <scope>IDENTIFICATION</scope>
</reference>
<keyword evidence="3" id="KW-0805">Transcription regulation</keyword>
<evidence type="ECO:0000256" key="4">
    <source>
        <dbReference type="ARBA" id="ARBA00023125"/>
    </source>
</evidence>
<feature type="region of interest" description="Disordered" evidence="12">
    <location>
        <begin position="160"/>
        <end position="255"/>
    </location>
</feature>
<dbReference type="AlphaFoldDB" id="T1KJK0"/>
<name>T1KJK0_TETUR</name>
<evidence type="ECO:0000256" key="2">
    <source>
        <dbReference type="ARBA" id="ARBA00022473"/>
    </source>
</evidence>
<keyword evidence="11" id="KW-0175">Coiled coil</keyword>
<dbReference type="GO" id="GO:0045944">
    <property type="term" value="P:positive regulation of transcription by RNA polymerase II"/>
    <property type="evidence" value="ECO:0007669"/>
    <property type="project" value="InterPro"/>
</dbReference>
<dbReference type="EMBL" id="CAEY01000163">
    <property type="status" value="NOT_ANNOTATED_CDS"/>
    <property type="molecule type" value="Genomic_DNA"/>
</dbReference>
<dbReference type="InterPro" id="IPR017970">
    <property type="entry name" value="Homeobox_CS"/>
</dbReference>
<dbReference type="GO" id="GO:0000978">
    <property type="term" value="F:RNA polymerase II cis-regulatory region sequence-specific DNA binding"/>
    <property type="evidence" value="ECO:0007669"/>
    <property type="project" value="TreeGrafter"/>
</dbReference>
<proteinExistence type="predicted"/>
<dbReference type="STRING" id="32264.T1KJK0"/>
<dbReference type="GO" id="GO:0005634">
    <property type="term" value="C:nucleus"/>
    <property type="evidence" value="ECO:0007669"/>
    <property type="project" value="UniProtKB-SubCell"/>
</dbReference>
<dbReference type="InterPro" id="IPR020479">
    <property type="entry name" value="HD_metazoa"/>
</dbReference>
<protein>
    <recommendedName>
        <fullName evidence="13">Homeobox domain-containing protein</fullName>
    </recommendedName>
</protein>
<sequence>MEKLLQPNDLNGNHLNTCFKRKPAIGSDNHLHNYLRKIIYFIVNPLYNSTTMRVRIHDVNDDNKHGVDQIAGYGRLDSNGNRKERTLFTKDQIKELEDQFNQHRYLSRLKRYEIAMALDLTERQVKVWFQNRRMKSKRNQIHNKYRDLEETREDIDQQISDADQFRGDFSKNTNAARSTEIKSTGNNGSATANNYCYPPLNKQTPAKSSDPDMKQETTSMSVEEDPEPDLEQKQNPNHSPEVPLDHQLNQRPNQQ</sequence>
<dbReference type="GO" id="GO:0000981">
    <property type="term" value="F:DNA-binding transcription factor activity, RNA polymerase II-specific"/>
    <property type="evidence" value="ECO:0007669"/>
    <property type="project" value="InterPro"/>
</dbReference>
<dbReference type="Gene3D" id="1.10.10.60">
    <property type="entry name" value="Homeodomain-like"/>
    <property type="match status" value="1"/>
</dbReference>
<dbReference type="SUPFAM" id="SSF46689">
    <property type="entry name" value="Homeodomain-like"/>
    <property type="match status" value="1"/>
</dbReference>
<dbReference type="PROSITE" id="PS00027">
    <property type="entry name" value="HOMEOBOX_1"/>
    <property type="match status" value="1"/>
</dbReference>
<dbReference type="InterPro" id="IPR042634">
    <property type="entry name" value="MOX-1/MOX-2"/>
</dbReference>
<reference evidence="15" key="1">
    <citation type="submission" date="2011-08" db="EMBL/GenBank/DDBJ databases">
        <authorList>
            <person name="Rombauts S."/>
        </authorList>
    </citation>
    <scope>NUCLEOTIDE SEQUENCE</scope>
    <source>
        <strain evidence="15">London</strain>
    </source>
</reference>